<evidence type="ECO:0000256" key="2">
    <source>
        <dbReference type="ARBA" id="ARBA00022475"/>
    </source>
</evidence>
<comment type="subcellular location">
    <subcellularLocation>
        <location evidence="1">Cell membrane</location>
        <topology evidence="1">Multi-pass membrane protein</topology>
    </subcellularLocation>
</comment>
<keyword evidence="3 6" id="KW-0812">Transmembrane</keyword>
<evidence type="ECO:0000256" key="3">
    <source>
        <dbReference type="ARBA" id="ARBA00022692"/>
    </source>
</evidence>
<dbReference type="EMBL" id="FUYC01000003">
    <property type="protein sequence ID" value="SKA76961.1"/>
    <property type="molecule type" value="Genomic_DNA"/>
</dbReference>
<evidence type="ECO:0000256" key="1">
    <source>
        <dbReference type="ARBA" id="ARBA00004651"/>
    </source>
</evidence>
<reference evidence="7 8" key="1">
    <citation type="submission" date="2017-02" db="EMBL/GenBank/DDBJ databases">
        <authorList>
            <person name="Peterson S.W."/>
        </authorList>
    </citation>
    <scope>NUCLEOTIDE SEQUENCE [LARGE SCALE GENOMIC DNA]</scope>
    <source>
        <strain evidence="7 8">DSM 16080</strain>
    </source>
</reference>
<evidence type="ECO:0000313" key="7">
    <source>
        <dbReference type="EMBL" id="SKA76961.1"/>
    </source>
</evidence>
<keyword evidence="4 6" id="KW-1133">Transmembrane helix</keyword>
<dbReference type="InterPro" id="IPR001851">
    <property type="entry name" value="ABC_transp_permease"/>
</dbReference>
<protein>
    <submittedName>
        <fullName evidence="7">Simple sugar transport system permease protein</fullName>
    </submittedName>
</protein>
<proteinExistence type="predicted"/>
<evidence type="ECO:0000256" key="4">
    <source>
        <dbReference type="ARBA" id="ARBA00022989"/>
    </source>
</evidence>
<organism evidence="7 8">
    <name type="scientific">Paucidesulfovibrio gracilis DSM 16080</name>
    <dbReference type="NCBI Taxonomy" id="1121449"/>
    <lineage>
        <taxon>Bacteria</taxon>
        <taxon>Pseudomonadati</taxon>
        <taxon>Thermodesulfobacteriota</taxon>
        <taxon>Desulfovibrionia</taxon>
        <taxon>Desulfovibrionales</taxon>
        <taxon>Desulfovibrionaceae</taxon>
        <taxon>Paucidesulfovibrio</taxon>
    </lineage>
</organism>
<feature type="transmembrane region" description="Helical" evidence="6">
    <location>
        <begin position="94"/>
        <end position="113"/>
    </location>
</feature>
<keyword evidence="7" id="KW-0813">Transport</keyword>
<feature type="transmembrane region" description="Helical" evidence="6">
    <location>
        <begin position="60"/>
        <end position="82"/>
    </location>
</feature>
<evidence type="ECO:0000256" key="6">
    <source>
        <dbReference type="SAM" id="Phobius"/>
    </source>
</evidence>
<keyword evidence="8" id="KW-1185">Reference proteome</keyword>
<name>A0A1T4WK01_9BACT</name>
<gene>
    <name evidence="7" type="ORF">SAMN02745704_00909</name>
</gene>
<dbReference type="Pfam" id="PF02653">
    <property type="entry name" value="BPD_transp_2"/>
    <property type="match status" value="1"/>
</dbReference>
<feature type="transmembrane region" description="Helical" evidence="6">
    <location>
        <begin position="6"/>
        <end position="23"/>
    </location>
</feature>
<dbReference type="RefSeq" id="WP_078716497.1">
    <property type="nucleotide sequence ID" value="NZ_FUYC01000003.1"/>
</dbReference>
<dbReference type="PANTHER" id="PTHR43370:SF2">
    <property type="entry name" value="ABC TRANSPORTER PERMEASE PROTEIN"/>
    <property type="match status" value="1"/>
</dbReference>
<dbReference type="GO" id="GO:0005886">
    <property type="term" value="C:plasma membrane"/>
    <property type="evidence" value="ECO:0007669"/>
    <property type="project" value="UniProtKB-SubCell"/>
</dbReference>
<feature type="transmembrane region" description="Helical" evidence="6">
    <location>
        <begin position="189"/>
        <end position="212"/>
    </location>
</feature>
<feature type="transmembrane region" description="Helical" evidence="6">
    <location>
        <begin position="224"/>
        <end position="249"/>
    </location>
</feature>
<dbReference type="OrthoDB" id="9792579at2"/>
<dbReference type="CDD" id="cd06580">
    <property type="entry name" value="TM_PBP1_transp_TpRbsC_like"/>
    <property type="match status" value="1"/>
</dbReference>
<feature type="transmembrane region" description="Helical" evidence="6">
    <location>
        <begin position="35"/>
        <end position="54"/>
    </location>
</feature>
<keyword evidence="2" id="KW-1003">Cell membrane</keyword>
<evidence type="ECO:0000313" key="8">
    <source>
        <dbReference type="Proteomes" id="UP000190027"/>
    </source>
</evidence>
<feature type="transmembrane region" description="Helical" evidence="6">
    <location>
        <begin position="133"/>
        <end position="157"/>
    </location>
</feature>
<dbReference type="AlphaFoldDB" id="A0A1T4WK01"/>
<accession>A0A1T4WK01</accession>
<sequence>MSFELIIALLAATVHSGTPILYATLGEMLTEKGGVLNLGVEGMMSVSAFAAFMICLTTGSAWLGLLAGGVAGLLMGGIHAFVTINCLGNQVVSGLALTILGGGLTEFMGTPYIGMSTEGFRPLIIPLLSDIPVLGPIFFRHSILVYISYLLPVFFWFFMRRTRLGLAVTAVGEMPAAAAAVGLKPRLLRWFAVTAGGFLVGLSGAYLSLAYTHLWTTGLSGGRGWIAVALVIFAFWRPFRAVLGAYLFGGVMAFQLRLQASGTDLAPQFLLMLPYALTVLVLVLSAWRGTRRSQGPGALGVNIEPEG</sequence>
<dbReference type="PANTHER" id="PTHR43370">
    <property type="entry name" value="SUGAR ABC TRANSPORTER INTEGRAL MEMBRANE PROTEIN-RELATED"/>
    <property type="match status" value="1"/>
</dbReference>
<feature type="transmembrane region" description="Helical" evidence="6">
    <location>
        <begin position="269"/>
        <end position="287"/>
    </location>
</feature>
<dbReference type="GO" id="GO:0022857">
    <property type="term" value="F:transmembrane transporter activity"/>
    <property type="evidence" value="ECO:0007669"/>
    <property type="project" value="InterPro"/>
</dbReference>
<keyword evidence="7" id="KW-0762">Sugar transport</keyword>
<keyword evidence="5 6" id="KW-0472">Membrane</keyword>
<evidence type="ECO:0000256" key="5">
    <source>
        <dbReference type="ARBA" id="ARBA00023136"/>
    </source>
</evidence>
<dbReference type="STRING" id="1121449.SAMN02745704_00909"/>
<dbReference type="Proteomes" id="UP000190027">
    <property type="component" value="Unassembled WGS sequence"/>
</dbReference>